<dbReference type="InterPro" id="IPR041427">
    <property type="entry name" value="AbiJ-NTD3"/>
</dbReference>
<keyword evidence="3" id="KW-1185">Reference proteome</keyword>
<reference evidence="2 3" key="1">
    <citation type="submission" date="2010-02" db="EMBL/GenBank/DDBJ databases">
        <title>The Genome Sequence of Prevotella oris strain C735.</title>
        <authorList>
            <consortium name="The Broad Institute Genome Sequencing Platform"/>
            <person name="Ward D."/>
            <person name="Feldgarden M."/>
            <person name="Earl A."/>
            <person name="Young S.K."/>
            <person name="Zeng Q."/>
            <person name="Koehrsen M."/>
            <person name="Alvarado L."/>
            <person name="Berlin A."/>
            <person name="Bochicchio J."/>
            <person name="Borenstein D."/>
            <person name="Chapman S.B."/>
            <person name="Chen Z."/>
            <person name="Engels R."/>
            <person name="Freedman E."/>
            <person name="Gellesch M."/>
            <person name="Goldberg J."/>
            <person name="Griggs A."/>
            <person name="Gujja S."/>
            <person name="Heilman E."/>
            <person name="Heiman D."/>
            <person name="Hepburn T."/>
            <person name="Howarth C."/>
            <person name="Jen D."/>
            <person name="Larson L."/>
            <person name="Mehta T."/>
            <person name="Park D."/>
            <person name="Pearson M."/>
            <person name="Roberts A."/>
            <person name="Saif S."/>
            <person name="Shea T."/>
            <person name="Shenoy N."/>
            <person name="Sisk P."/>
            <person name="Stolte C."/>
            <person name="Sykes S."/>
            <person name="Thomson T."/>
            <person name="Walk T."/>
            <person name="White J."/>
            <person name="Yandava C."/>
            <person name="Sibley C.D."/>
            <person name="Field T.R."/>
            <person name="Grinwis M."/>
            <person name="Eshaghurshan C.S."/>
            <person name="Surette M.G."/>
            <person name="Haas B."/>
            <person name="Nusbaum C."/>
            <person name="Birren B."/>
        </authorList>
    </citation>
    <scope>NUCLEOTIDE SEQUENCE [LARGE SCALE GENOMIC DNA]</scope>
    <source>
        <strain evidence="2 3">C735</strain>
    </source>
</reference>
<dbReference type="Proteomes" id="UP000003805">
    <property type="component" value="Unassembled WGS sequence"/>
</dbReference>
<organism evidence="2 3">
    <name type="scientific">Segatella oris C735</name>
    <dbReference type="NCBI Taxonomy" id="563008"/>
    <lineage>
        <taxon>Bacteria</taxon>
        <taxon>Pseudomonadati</taxon>
        <taxon>Bacteroidota</taxon>
        <taxon>Bacteroidia</taxon>
        <taxon>Bacteroidales</taxon>
        <taxon>Prevotellaceae</taxon>
        <taxon>Segatella</taxon>
    </lineage>
</organism>
<proteinExistence type="predicted"/>
<dbReference type="EMBL" id="GL349572">
    <property type="protein sequence ID" value="EFI47722.1"/>
    <property type="molecule type" value="Genomic_DNA"/>
</dbReference>
<dbReference type="AlphaFoldDB" id="D7NF93"/>
<dbReference type="HOGENOM" id="CLU_1684997_0_0_10"/>
<gene>
    <name evidence="2" type="ORF">HMPREF0665_02230</name>
</gene>
<protein>
    <recommendedName>
        <fullName evidence="1">AbiJ-NTD3 domain-containing protein</fullName>
    </recommendedName>
</protein>
<accession>D7NF93</accession>
<dbReference type="RefSeq" id="WP_004378493.1">
    <property type="nucleotide sequence ID" value="NZ_GL349572.1"/>
</dbReference>
<name>D7NF93_9BACT</name>
<evidence type="ECO:0000259" key="1">
    <source>
        <dbReference type="Pfam" id="PF18860"/>
    </source>
</evidence>
<sequence length="156" mass="18313">MIDQNEQIQISAETRRSIFNKIMSHADFIGVFQGSNYEDQNIVDFLKMIWDLPTMPSEDPRFKNAEADARQHLVNNNDWSLTYTFEQRFNLLAGDIIYFVKFVEACVSPFVRSTIDEIMQYVDEINPLLNKDNCELAIEDVRCQIKVHNCKYSYLL</sequence>
<dbReference type="eggNOG" id="COG1131">
    <property type="taxonomic scope" value="Bacteria"/>
</dbReference>
<dbReference type="Pfam" id="PF18860">
    <property type="entry name" value="AbiJ_NTD3"/>
    <property type="match status" value="1"/>
</dbReference>
<feature type="domain" description="AbiJ-NTD3" evidence="1">
    <location>
        <begin position="9"/>
        <end position="140"/>
    </location>
</feature>
<evidence type="ECO:0000313" key="2">
    <source>
        <dbReference type="EMBL" id="EFI47722.1"/>
    </source>
</evidence>
<evidence type="ECO:0000313" key="3">
    <source>
        <dbReference type="Proteomes" id="UP000003805"/>
    </source>
</evidence>